<name>A0A8T6ZEX8_9BURK</name>
<dbReference type="Proteomes" id="UP000030460">
    <property type="component" value="Unassembled WGS sequence"/>
</dbReference>
<dbReference type="PROSITE" id="PS50005">
    <property type="entry name" value="TPR"/>
    <property type="match status" value="1"/>
</dbReference>
<proteinExistence type="predicted"/>
<dbReference type="SUPFAM" id="SSF48452">
    <property type="entry name" value="TPR-like"/>
    <property type="match status" value="1"/>
</dbReference>
<reference evidence="2" key="2">
    <citation type="submission" date="2020-04" db="EMBL/GenBank/DDBJ databases">
        <authorList>
            <person name="Alexandrino P."/>
            <person name="Mendonca T."/>
            <person name="Guaman L."/>
            <person name="Cherix J."/>
            <person name="Lozano-Sakalauskas G."/>
            <person name="Fujita A."/>
            <person name="Filho E.R."/>
            <person name="Long P."/>
            <person name="Padilla G."/>
            <person name="Taciro M.K."/>
            <person name="Gomez J.G."/>
            <person name="Silva L.F."/>
            <person name="Torres M."/>
        </authorList>
    </citation>
    <scope>NUCLEOTIDE SEQUENCE</scope>
    <source>
        <strain evidence="2">LMG 19450</strain>
    </source>
</reference>
<gene>
    <name evidence="2" type="ORF">NH14_021810</name>
</gene>
<dbReference type="InterPro" id="IPR019734">
    <property type="entry name" value="TPR_rpt"/>
</dbReference>
<dbReference type="AlphaFoldDB" id="A0A8T6ZEX8"/>
<dbReference type="Gene3D" id="3.40.50.2000">
    <property type="entry name" value="Glycogen Phosphorylase B"/>
    <property type="match status" value="1"/>
</dbReference>
<accession>A0A8T6ZEX8</accession>
<dbReference type="Gene3D" id="1.25.40.10">
    <property type="entry name" value="Tetratricopeptide repeat domain"/>
    <property type="match status" value="1"/>
</dbReference>
<dbReference type="SUPFAM" id="SSF53756">
    <property type="entry name" value="UDP-Glycosyltransferase/glycogen phosphorylase"/>
    <property type="match status" value="1"/>
</dbReference>
<keyword evidence="1" id="KW-0802">TPR repeat</keyword>
<dbReference type="InterPro" id="IPR011990">
    <property type="entry name" value="TPR-like_helical_dom_sf"/>
</dbReference>
<evidence type="ECO:0000313" key="2">
    <source>
        <dbReference type="EMBL" id="NLP63747.1"/>
    </source>
</evidence>
<feature type="repeat" description="TPR" evidence="1">
    <location>
        <begin position="96"/>
        <end position="129"/>
    </location>
</feature>
<reference evidence="2" key="1">
    <citation type="journal article" date="2015" name="Genome Announc.">
        <title>Draft Genome Sequence of the Polyhydroxyalkanoate-Producing Bacterium Burkholderia sacchari LMG 19450 Isolated from Brazilian Sugarcane Plantation Soil.</title>
        <authorList>
            <person name="Alexandrino P.M."/>
            <person name="Mendonca T.T."/>
            <person name="Guaman Bautista L.P."/>
            <person name="Cherix J."/>
            <person name="Lozano-Sakalauskas G.C."/>
            <person name="Fujita A."/>
            <person name="Ramos Filho E."/>
            <person name="Long P."/>
            <person name="Padilla G."/>
            <person name="Taciro M.K."/>
            <person name="Gomez J.G."/>
            <person name="Silva L.F."/>
        </authorList>
    </citation>
    <scope>NUCLEOTIDE SEQUENCE</scope>
    <source>
        <strain evidence="2">LMG 19450</strain>
    </source>
</reference>
<comment type="caution">
    <text evidence="2">The sequence shown here is derived from an EMBL/GenBank/DDBJ whole genome shotgun (WGS) entry which is preliminary data.</text>
</comment>
<organism evidence="2 3">
    <name type="scientific">Paraburkholderia sacchari</name>
    <dbReference type="NCBI Taxonomy" id="159450"/>
    <lineage>
        <taxon>Bacteria</taxon>
        <taxon>Pseudomonadati</taxon>
        <taxon>Pseudomonadota</taxon>
        <taxon>Betaproteobacteria</taxon>
        <taxon>Burkholderiales</taxon>
        <taxon>Burkholderiaceae</taxon>
        <taxon>Paraburkholderia</taxon>
    </lineage>
</organism>
<sequence>MNKPFSQATRADIRLAGATTLGGSAGNAASLLQIVLERRFAGDWESVERLCLPHFVHNPGDVEIAWQLACAQWRRHDPVSAERTMRIADAAIPGNANVAAALAQFVAEQGRYGAARRLYERALKLVPSATTPAVDLAELELRKGDWHRGWARYEARLARTDRAHNSVVSIMSRVAPRWNGQRLEGRTLLVFSEQGNGDDIQMMRFIPALAARVRDEGGQMVLACRRSLHPLFARHYQTCIEIETGAYALHGKPDYCLPMMSVPFALRLKPGQVDGKRYLSADSSRAAAWKSHVRERTPRTEALQIGLVWRGDPAHRRDAQRSMTLAQLAPIFALPGVVFHPLTPAGPPLPASLPHCDLTGDYRYGFDDVAAHVSALDAVVTIDSAPLHLGGALGVPVYAMLDHVSQWAWGTAEEQRWYDSVTLFRQPRPGDWRPVVERIAAALESMNAMREHATRR</sequence>
<keyword evidence="3" id="KW-1185">Reference proteome</keyword>
<dbReference type="EMBL" id="JTDB02000006">
    <property type="protein sequence ID" value="NLP63747.1"/>
    <property type="molecule type" value="Genomic_DNA"/>
</dbReference>
<evidence type="ECO:0000256" key="1">
    <source>
        <dbReference type="PROSITE-ProRule" id="PRU00339"/>
    </source>
</evidence>
<protein>
    <submittedName>
        <fullName evidence="2">Uncharacterized protein</fullName>
    </submittedName>
</protein>
<evidence type="ECO:0000313" key="3">
    <source>
        <dbReference type="Proteomes" id="UP000030460"/>
    </source>
</evidence>